<protein>
    <recommendedName>
        <fullName evidence="11">CDP-diacylglycerol--glycerol-3-phosphate 3-phosphatidyltransferase</fullName>
        <ecNumber evidence="11">2.7.8.5</ecNumber>
    </recommendedName>
</protein>
<dbReference type="GO" id="GO:0005739">
    <property type="term" value="C:mitochondrion"/>
    <property type="evidence" value="ECO:0007669"/>
    <property type="project" value="UniProtKB-SubCell"/>
</dbReference>
<dbReference type="SUPFAM" id="SSF56024">
    <property type="entry name" value="Phospholipase D/nuclease"/>
    <property type="match status" value="1"/>
</dbReference>
<dbReference type="GO" id="GO:0008444">
    <property type="term" value="F:CDP-diacylglycerol-glycerol-3-phosphate 3-phosphatidyltransferase activity"/>
    <property type="evidence" value="ECO:0007669"/>
    <property type="project" value="UniProtKB-EC"/>
</dbReference>
<evidence type="ECO:0000256" key="11">
    <source>
        <dbReference type="RuleBase" id="RU365024"/>
    </source>
</evidence>
<dbReference type="OrthoDB" id="10250191at2759"/>
<dbReference type="AlphaFoldDB" id="A0A2A2L157"/>
<dbReference type="CDD" id="cd09137">
    <property type="entry name" value="PLDc_PGS1_euk_2"/>
    <property type="match status" value="1"/>
</dbReference>
<keyword evidence="13" id="KW-0472">Membrane</keyword>
<keyword evidence="9 11" id="KW-1208">Phospholipid metabolism</keyword>
<keyword evidence="7 11" id="KW-0443">Lipid metabolism</keyword>
<evidence type="ECO:0000313" key="15">
    <source>
        <dbReference type="EMBL" id="PAV79981.1"/>
    </source>
</evidence>
<keyword evidence="4 11" id="KW-0444">Lipid biosynthesis</keyword>
<evidence type="ECO:0000259" key="14">
    <source>
        <dbReference type="PROSITE" id="PS50035"/>
    </source>
</evidence>
<dbReference type="SMART" id="SM00155">
    <property type="entry name" value="PLDc"/>
    <property type="match status" value="2"/>
</dbReference>
<dbReference type="EC" id="2.7.8.5" evidence="11"/>
<dbReference type="PANTHER" id="PTHR12586:SF1">
    <property type="entry name" value="CDP-DIACYLGLYCEROL--GLYCEROL-3-PHOSPHATE 3-PHOSPHATIDYLTRANSFERASE, MITOCHONDRIAL"/>
    <property type="match status" value="1"/>
</dbReference>
<comment type="subcellular location">
    <subcellularLocation>
        <location evidence="11">Mitochondrion</location>
    </subcellularLocation>
</comment>
<comment type="catalytic activity">
    <reaction evidence="10 11">
        <text>a CDP-1,2-diacyl-sn-glycerol + sn-glycerol 3-phosphate = a 1,2-diacyl-sn-glycero-3-phospho-(1'-sn-glycero-3'-phosphate) + CMP + H(+)</text>
        <dbReference type="Rhea" id="RHEA:12593"/>
        <dbReference type="ChEBI" id="CHEBI:15378"/>
        <dbReference type="ChEBI" id="CHEBI:57597"/>
        <dbReference type="ChEBI" id="CHEBI:58332"/>
        <dbReference type="ChEBI" id="CHEBI:60110"/>
        <dbReference type="ChEBI" id="CHEBI:60377"/>
        <dbReference type="EC" id="2.7.8.5"/>
    </reaction>
</comment>
<comment type="function">
    <text evidence="1 11">Functions in the biosynthesis of the anionic phospholipids phosphatidylglycerol and cardiolipin.</text>
</comment>
<dbReference type="Gene3D" id="3.30.870.10">
    <property type="entry name" value="Endonuclease Chain A"/>
    <property type="match status" value="2"/>
</dbReference>
<evidence type="ECO:0000256" key="12">
    <source>
        <dbReference type="SAM" id="MobiDB-lite"/>
    </source>
</evidence>
<keyword evidence="5 11" id="KW-0808">Transferase</keyword>
<keyword evidence="13" id="KW-1133">Transmembrane helix</keyword>
<keyword evidence="11" id="KW-0067">ATP-binding</keyword>
<gene>
    <name evidence="15" type="ORF">WR25_16452</name>
</gene>
<proteinExistence type="inferred from homology"/>
<evidence type="ECO:0000256" key="8">
    <source>
        <dbReference type="ARBA" id="ARBA00023209"/>
    </source>
</evidence>
<dbReference type="UniPathway" id="UPA00084">
    <property type="reaction ID" value="UER00503"/>
</dbReference>
<dbReference type="GO" id="GO:0032049">
    <property type="term" value="P:cardiolipin biosynthetic process"/>
    <property type="evidence" value="ECO:0007669"/>
    <property type="project" value="InterPro"/>
</dbReference>
<comment type="caution">
    <text evidence="15">The sequence shown here is derived from an EMBL/GenBank/DDBJ whole genome shotgun (WGS) entry which is preliminary data.</text>
</comment>
<keyword evidence="11" id="KW-0547">Nucleotide-binding</keyword>
<keyword evidence="8 11" id="KW-0594">Phospholipid biosynthesis</keyword>
<organism evidence="15 16">
    <name type="scientific">Diploscapter pachys</name>
    <dbReference type="NCBI Taxonomy" id="2018661"/>
    <lineage>
        <taxon>Eukaryota</taxon>
        <taxon>Metazoa</taxon>
        <taxon>Ecdysozoa</taxon>
        <taxon>Nematoda</taxon>
        <taxon>Chromadorea</taxon>
        <taxon>Rhabditida</taxon>
        <taxon>Rhabditina</taxon>
        <taxon>Rhabditomorpha</taxon>
        <taxon>Rhabditoidea</taxon>
        <taxon>Rhabditidae</taxon>
        <taxon>Diploscapter</taxon>
    </lineage>
</organism>
<accession>A0A2A2L157</accession>
<evidence type="ECO:0000256" key="7">
    <source>
        <dbReference type="ARBA" id="ARBA00023098"/>
    </source>
</evidence>
<keyword evidence="13" id="KW-0812">Transmembrane</keyword>
<feature type="region of interest" description="Disordered" evidence="12">
    <location>
        <begin position="437"/>
        <end position="457"/>
    </location>
</feature>
<dbReference type="Pfam" id="PF13091">
    <property type="entry name" value="PLDc_2"/>
    <property type="match status" value="1"/>
</dbReference>
<feature type="transmembrane region" description="Helical" evidence="13">
    <location>
        <begin position="549"/>
        <end position="567"/>
    </location>
</feature>
<keyword evidence="6" id="KW-0677">Repeat</keyword>
<dbReference type="STRING" id="2018661.A0A2A2L157"/>
<dbReference type="InterPro" id="IPR016270">
    <property type="entry name" value="PGS1"/>
</dbReference>
<dbReference type="InterPro" id="IPR001736">
    <property type="entry name" value="PLipase_D/transphosphatidylase"/>
</dbReference>
<evidence type="ECO:0000256" key="9">
    <source>
        <dbReference type="ARBA" id="ARBA00023264"/>
    </source>
</evidence>
<feature type="domain" description="PLD phosphodiesterase" evidence="14">
    <location>
        <begin position="128"/>
        <end position="154"/>
    </location>
</feature>
<keyword evidence="11" id="KW-0496">Mitochondrion</keyword>
<dbReference type="InterPro" id="IPR025202">
    <property type="entry name" value="PLD-like_dom"/>
</dbReference>
<dbReference type="PANTHER" id="PTHR12586">
    <property type="entry name" value="CDP-DIACYLGLYCEROL--SERINE O-PHOSPHATIDYLTRANSFERASE"/>
    <property type="match status" value="1"/>
</dbReference>
<comment type="pathway">
    <text evidence="2 11">Phospholipid metabolism; phosphatidylglycerol biosynthesis; phosphatidylglycerol from CDP-diacylglycerol: step 1/2.</text>
</comment>
<evidence type="ECO:0000256" key="10">
    <source>
        <dbReference type="ARBA" id="ARBA00048586"/>
    </source>
</evidence>
<dbReference type="GO" id="GO:0005524">
    <property type="term" value="F:ATP binding"/>
    <property type="evidence" value="ECO:0007669"/>
    <property type="project" value="UniProtKB-KW"/>
</dbReference>
<dbReference type="EMBL" id="LIAE01007328">
    <property type="protein sequence ID" value="PAV79981.1"/>
    <property type="molecule type" value="Genomic_DNA"/>
</dbReference>
<comment type="similarity">
    <text evidence="3 11">Belongs to the CDP-alcohol phosphatidyltransferase class-II family.</text>
</comment>
<evidence type="ECO:0000313" key="16">
    <source>
        <dbReference type="Proteomes" id="UP000218231"/>
    </source>
</evidence>
<evidence type="ECO:0000256" key="4">
    <source>
        <dbReference type="ARBA" id="ARBA00022516"/>
    </source>
</evidence>
<evidence type="ECO:0000256" key="6">
    <source>
        <dbReference type="ARBA" id="ARBA00022737"/>
    </source>
</evidence>
<name>A0A2A2L157_9BILA</name>
<sequence length="675" mass="77594">MEYVENLPSVPINAKNVKIISEPGDFYETLLTLISKSNERIYISSLYLGDGKLENALVDKIDNRLRDALDLRVTILLDYLRGTRGERLEKSSTTLLKRIADRSTIYLYHTPYLKGFLKQTIPERSNEVIGLQHMKLYIFDDHVLLSGANLSDSYFTNRQDRYILFENSKELADYFSQVIDVVGQLSFVLDKDGQCTINPLCPIHPVTGNTKEFSRELNDRLKKVMESLRSASPSHSQSDTVAYPILQMGMFEVEQEHQLMKRLLSTENPSMRFTMASGYFNCLEEYENLMTNKGKYDLDILVASPKANGFLNAQGLSGQIPAVYSNILHNFYSKVQESNRKSLKLFEYDREGWTFHSKGFWIEHPNYSATIVGSSNYGYRSAFRDLEAQVFLVTKDQNLREQLKEMVLIPTGLMVAREVWKNVNRKPVQVVRTSSMFTPSQSRELPRRRHQTSEATTSKVNPFERKELLARLGGTSIRNLCSKQAEEEKPEPLEKLLKDEKWSIIYRYPDIVKFVLIARFKLMQTVGSVIVIPYMSYLFANTETISPTFYFSTVVAGIVAPLMLIVMSKYLTRIVGVISINETNEYIRVGYMAFWGSRKYLYLDVDDVISLEEVGWFTPRTAKFSWYSGNGQFLYLHTKNVEMPDPERAEIIFGNLEKFTPISGETKEKPGSQKT</sequence>
<dbReference type="PROSITE" id="PS50035">
    <property type="entry name" value="PLD"/>
    <property type="match status" value="1"/>
</dbReference>
<evidence type="ECO:0000256" key="3">
    <source>
        <dbReference type="ARBA" id="ARBA00010682"/>
    </source>
</evidence>
<evidence type="ECO:0000256" key="2">
    <source>
        <dbReference type="ARBA" id="ARBA00005042"/>
    </source>
</evidence>
<keyword evidence="16" id="KW-1185">Reference proteome</keyword>
<evidence type="ECO:0000256" key="5">
    <source>
        <dbReference type="ARBA" id="ARBA00022679"/>
    </source>
</evidence>
<evidence type="ECO:0000256" key="1">
    <source>
        <dbReference type="ARBA" id="ARBA00003537"/>
    </source>
</evidence>
<evidence type="ECO:0000256" key="13">
    <source>
        <dbReference type="SAM" id="Phobius"/>
    </source>
</evidence>
<dbReference type="CDD" id="cd09135">
    <property type="entry name" value="PLDc_PGS1_euk_1"/>
    <property type="match status" value="1"/>
</dbReference>
<dbReference type="Proteomes" id="UP000218231">
    <property type="component" value="Unassembled WGS sequence"/>
</dbReference>
<reference evidence="15 16" key="1">
    <citation type="journal article" date="2017" name="Curr. Biol.">
        <title>Genome architecture and evolution of a unichromosomal asexual nematode.</title>
        <authorList>
            <person name="Fradin H."/>
            <person name="Zegar C."/>
            <person name="Gutwein M."/>
            <person name="Lucas J."/>
            <person name="Kovtun M."/>
            <person name="Corcoran D."/>
            <person name="Baugh L.R."/>
            <person name="Kiontke K."/>
            <person name="Gunsalus K."/>
            <person name="Fitch D.H."/>
            <person name="Piano F."/>
        </authorList>
    </citation>
    <scope>NUCLEOTIDE SEQUENCE [LARGE SCALE GENOMIC DNA]</scope>
    <source>
        <strain evidence="15">PF1309</strain>
    </source>
</reference>